<name>A0AAJ0F6V9_9PEZI</name>
<feature type="compositionally biased region" description="Basic and acidic residues" evidence="1">
    <location>
        <begin position="120"/>
        <end position="135"/>
    </location>
</feature>
<sequence length="210" mass="23487">MVHDVVFFIALRLPLRSAKPALAGARCCVFTCIAKMSPQNSLLSARKIRHTHLRPFSRSSDTQALYHQINAFTRRLEQSLETQTSSSYSSCPVTRLQPGSNPAAFLRLRPVAQTPRRRSKNESRKTLPHESEHSFHSLAAPRSIFPYRRGVDVTKDLVVLNTYGRSITGLPTRRNSAPAHDPAGAARFSRTDVPRHSVRTLYKSICALPS</sequence>
<protein>
    <submittedName>
        <fullName evidence="2">Uncharacterized protein</fullName>
    </submittedName>
</protein>
<proteinExistence type="predicted"/>
<dbReference type="AlphaFoldDB" id="A0AAJ0F6V9"/>
<dbReference type="EMBL" id="MU839846">
    <property type="protein sequence ID" value="KAK1750539.1"/>
    <property type="molecule type" value="Genomic_DNA"/>
</dbReference>
<evidence type="ECO:0000256" key="1">
    <source>
        <dbReference type="SAM" id="MobiDB-lite"/>
    </source>
</evidence>
<reference evidence="2" key="1">
    <citation type="submission" date="2023-06" db="EMBL/GenBank/DDBJ databases">
        <title>Genome-scale phylogeny and comparative genomics of the fungal order Sordariales.</title>
        <authorList>
            <consortium name="Lawrence Berkeley National Laboratory"/>
            <person name="Hensen N."/>
            <person name="Bonometti L."/>
            <person name="Westerberg I."/>
            <person name="Brannstrom I.O."/>
            <person name="Guillou S."/>
            <person name="Cros-Aarteil S."/>
            <person name="Calhoun S."/>
            <person name="Haridas S."/>
            <person name="Kuo A."/>
            <person name="Mondo S."/>
            <person name="Pangilinan J."/>
            <person name="Riley R."/>
            <person name="Labutti K."/>
            <person name="Andreopoulos B."/>
            <person name="Lipzen A."/>
            <person name="Chen C."/>
            <person name="Yanf M."/>
            <person name="Daum C."/>
            <person name="Ng V."/>
            <person name="Clum A."/>
            <person name="Steindorff A."/>
            <person name="Ohm R."/>
            <person name="Martin F."/>
            <person name="Silar P."/>
            <person name="Natvig D."/>
            <person name="Lalanne C."/>
            <person name="Gautier V."/>
            <person name="Ament-Velasquez S.L."/>
            <person name="Kruys A."/>
            <person name="Hutchinson M.I."/>
            <person name="Powell A.J."/>
            <person name="Barry K."/>
            <person name="Miller A.N."/>
            <person name="Grigoriev I.V."/>
            <person name="Debuchy R."/>
            <person name="Gladieux P."/>
            <person name="Thoren M.H."/>
            <person name="Johannesson H."/>
        </authorList>
    </citation>
    <scope>NUCLEOTIDE SEQUENCE</scope>
    <source>
        <strain evidence="2">PSN4</strain>
    </source>
</reference>
<comment type="caution">
    <text evidence="2">The sequence shown here is derived from an EMBL/GenBank/DDBJ whole genome shotgun (WGS) entry which is preliminary data.</text>
</comment>
<organism evidence="2 3">
    <name type="scientific">Echria macrotheca</name>
    <dbReference type="NCBI Taxonomy" id="438768"/>
    <lineage>
        <taxon>Eukaryota</taxon>
        <taxon>Fungi</taxon>
        <taxon>Dikarya</taxon>
        <taxon>Ascomycota</taxon>
        <taxon>Pezizomycotina</taxon>
        <taxon>Sordariomycetes</taxon>
        <taxon>Sordariomycetidae</taxon>
        <taxon>Sordariales</taxon>
        <taxon>Schizotheciaceae</taxon>
        <taxon>Echria</taxon>
    </lineage>
</organism>
<evidence type="ECO:0000313" key="2">
    <source>
        <dbReference type="EMBL" id="KAK1750539.1"/>
    </source>
</evidence>
<feature type="region of interest" description="Disordered" evidence="1">
    <location>
        <begin position="87"/>
        <end position="135"/>
    </location>
</feature>
<keyword evidence="3" id="KW-1185">Reference proteome</keyword>
<evidence type="ECO:0000313" key="3">
    <source>
        <dbReference type="Proteomes" id="UP001239445"/>
    </source>
</evidence>
<accession>A0AAJ0F6V9</accession>
<gene>
    <name evidence="2" type="ORF">QBC47DRAFT_118721</name>
</gene>
<dbReference type="Proteomes" id="UP001239445">
    <property type="component" value="Unassembled WGS sequence"/>
</dbReference>